<accession>A0ACB9T6X3</accession>
<keyword evidence="1" id="KW-0406">Ion transport</keyword>
<evidence type="ECO:0000313" key="1">
    <source>
        <dbReference type="EMBL" id="KAI4462570.1"/>
    </source>
</evidence>
<keyword evidence="1" id="KW-0813">Transport</keyword>
<dbReference type="Proteomes" id="UP001056778">
    <property type="component" value="Chromosome 4"/>
</dbReference>
<evidence type="ECO:0000313" key="2">
    <source>
        <dbReference type="Proteomes" id="UP001056778"/>
    </source>
</evidence>
<gene>
    <name evidence="1" type="ORF">MML48_4g00008402</name>
</gene>
<protein>
    <submittedName>
        <fullName evidence="1">Potassium channel subfamily k</fullName>
    </submittedName>
</protein>
<reference evidence="1" key="1">
    <citation type="submission" date="2022-04" db="EMBL/GenBank/DDBJ databases">
        <title>Chromosome-scale genome assembly of Holotrichia oblita Faldermann.</title>
        <authorList>
            <person name="Rongchong L."/>
        </authorList>
    </citation>
    <scope>NUCLEOTIDE SEQUENCE</scope>
    <source>
        <strain evidence="1">81SQS9</strain>
    </source>
</reference>
<organism evidence="1 2">
    <name type="scientific">Holotrichia oblita</name>
    <name type="common">Chafer beetle</name>
    <dbReference type="NCBI Taxonomy" id="644536"/>
    <lineage>
        <taxon>Eukaryota</taxon>
        <taxon>Metazoa</taxon>
        <taxon>Ecdysozoa</taxon>
        <taxon>Arthropoda</taxon>
        <taxon>Hexapoda</taxon>
        <taxon>Insecta</taxon>
        <taxon>Pterygota</taxon>
        <taxon>Neoptera</taxon>
        <taxon>Endopterygota</taxon>
        <taxon>Coleoptera</taxon>
        <taxon>Polyphaga</taxon>
        <taxon>Scarabaeiformia</taxon>
        <taxon>Scarabaeidae</taxon>
        <taxon>Melolonthinae</taxon>
        <taxon>Holotrichia</taxon>
    </lineage>
</organism>
<sequence>MLLCTLYILIGLALTSTIIELVRRQYAQSWRQLQALSGPLADNLRKLAENAPGLDVTAFQADLRKVLTVITMPRKGEPVSKADKKLKQKAWEDAMEAVIRDITQGAKSKQTPLVQIVIYETSV</sequence>
<name>A0ACB9T6X3_HOLOL</name>
<dbReference type="EMBL" id="CM043018">
    <property type="protein sequence ID" value="KAI4462570.1"/>
    <property type="molecule type" value="Genomic_DNA"/>
</dbReference>
<keyword evidence="2" id="KW-1185">Reference proteome</keyword>
<comment type="caution">
    <text evidence="1">The sequence shown here is derived from an EMBL/GenBank/DDBJ whole genome shotgun (WGS) entry which is preliminary data.</text>
</comment>
<keyword evidence="1" id="KW-0407">Ion channel</keyword>
<proteinExistence type="predicted"/>